<feature type="transmembrane region" description="Helical" evidence="13">
    <location>
        <begin position="243"/>
        <end position="268"/>
    </location>
</feature>
<gene>
    <name evidence="14" type="primary">trkG</name>
    <name evidence="14" type="ORF">NCTC11087_01385</name>
</gene>
<feature type="transmembrane region" description="Helical" evidence="13">
    <location>
        <begin position="78"/>
        <end position="99"/>
    </location>
</feature>
<feature type="binding site" evidence="12">
    <location>
        <position position="323"/>
    </location>
    <ligand>
        <name>K(+)</name>
        <dbReference type="ChEBI" id="CHEBI:29103"/>
    </ligand>
</feature>
<dbReference type="PANTHER" id="PTHR32024">
    <property type="entry name" value="TRK SYSTEM POTASSIUM UPTAKE PROTEIN TRKG-RELATED"/>
    <property type="match status" value="1"/>
</dbReference>
<dbReference type="InterPro" id="IPR003445">
    <property type="entry name" value="Cat_transpt"/>
</dbReference>
<keyword evidence="8 12" id="KW-0630">Potassium</keyword>
<evidence type="ECO:0000256" key="3">
    <source>
        <dbReference type="ARBA" id="ARBA00022448"/>
    </source>
</evidence>
<evidence type="ECO:0000256" key="10">
    <source>
        <dbReference type="ARBA" id="ARBA00023065"/>
    </source>
</evidence>
<feature type="binding site" evidence="12">
    <location>
        <position position="119"/>
    </location>
    <ligand>
        <name>K(+)</name>
        <dbReference type="ChEBI" id="CHEBI:29103"/>
    </ligand>
</feature>
<evidence type="ECO:0000256" key="2">
    <source>
        <dbReference type="ARBA" id="ARBA00009137"/>
    </source>
</evidence>
<feature type="transmembrane region" description="Helical" evidence="13">
    <location>
        <begin position="401"/>
        <end position="421"/>
    </location>
</feature>
<proteinExistence type="inferred from homology"/>
<feature type="binding site" evidence="12">
    <location>
        <position position="322"/>
    </location>
    <ligand>
        <name>K(+)</name>
        <dbReference type="ChEBI" id="CHEBI:29103"/>
    </ligand>
</feature>
<keyword evidence="4" id="KW-1003">Cell membrane</keyword>
<dbReference type="OrthoDB" id="9810952at2"/>
<comment type="subcellular location">
    <subcellularLocation>
        <location evidence="1">Cell inner membrane</location>
        <topology evidence="1">Multi-pass membrane protein</topology>
    </subcellularLocation>
</comment>
<evidence type="ECO:0000256" key="9">
    <source>
        <dbReference type="ARBA" id="ARBA00022989"/>
    </source>
</evidence>
<sequence>MYWLKRKMKKVNWRLIANMNGYVLICLGLLMVLPLICSLLYKEKVVYDFLITIAICLLVGFALSRIRLDRKDYFARDGMIAVGLCWITASLFGCLPYFISQEIPSFVDCFFEAVSGFTTTGSSIVPSVEELSKGILFWRSFTHWIGGMGILVFILAFFPKSNDRSMHIMRAEAPGPVIGKLVPRIQQSAMILYVMYMGLTLLCIVFLLAGGMPLFDTLCYTFGTAGTGGFSISSLSVGAYNNVYFEVVITVFMLLFGVNFNLYYFLFLKNFKQIFKNEELRMYLFVVFSCIILITLNISHMYGGILEGLRYASFQVATIISTTGYATTDFNLWPMFSKGILLLLMVLGACAGSTAGGIKVSRFVIILKKIRLDIQRLVHPQKVEAITMDGKVVDDSVVSQIMAYFGCFMLILFACIFLVSLDNLDFETTVSSVFTCIGNVGPAFGLAGPMGNFAMYSDFSKLVLSFAMLVGRLEIYPVLIFLFPLFKLPDMCRRKKFNKMD</sequence>
<feature type="transmembrane region" description="Helical" evidence="13">
    <location>
        <begin position="462"/>
        <end position="486"/>
    </location>
</feature>
<feature type="transmembrane region" description="Helical" evidence="13">
    <location>
        <begin position="433"/>
        <end position="456"/>
    </location>
</feature>
<keyword evidence="12" id="KW-0479">Metal-binding</keyword>
<dbReference type="GeneID" id="77462341"/>
<feature type="transmembrane region" description="Helical" evidence="13">
    <location>
        <begin position="141"/>
        <end position="159"/>
    </location>
</feature>
<organism evidence="14 15">
    <name type="scientific">Faecalicoccus pleomorphus</name>
    <dbReference type="NCBI Taxonomy" id="1323"/>
    <lineage>
        <taxon>Bacteria</taxon>
        <taxon>Bacillati</taxon>
        <taxon>Bacillota</taxon>
        <taxon>Erysipelotrichia</taxon>
        <taxon>Erysipelotrichales</taxon>
        <taxon>Erysipelotrichaceae</taxon>
        <taxon>Faecalicoccus</taxon>
    </lineage>
</organism>
<feature type="binding site" evidence="12">
    <location>
        <position position="440"/>
    </location>
    <ligand>
        <name>K(+)</name>
        <dbReference type="ChEBI" id="CHEBI:29103"/>
    </ligand>
</feature>
<evidence type="ECO:0000313" key="14">
    <source>
        <dbReference type="EMBL" id="SUO04468.1"/>
    </source>
</evidence>
<evidence type="ECO:0000256" key="8">
    <source>
        <dbReference type="ARBA" id="ARBA00022958"/>
    </source>
</evidence>
<evidence type="ECO:0000256" key="7">
    <source>
        <dbReference type="ARBA" id="ARBA00022692"/>
    </source>
</evidence>
<keyword evidence="6" id="KW-0633">Potassium transport</keyword>
<dbReference type="EMBL" id="UHFX01000003">
    <property type="protein sequence ID" value="SUO04468.1"/>
    <property type="molecule type" value="Genomic_DNA"/>
</dbReference>
<keyword evidence="5" id="KW-0997">Cell inner membrane</keyword>
<comment type="similarity">
    <text evidence="2">Belongs to the TrkH potassium transport family.</text>
</comment>
<feature type="transmembrane region" description="Helical" evidence="13">
    <location>
        <begin position="190"/>
        <end position="212"/>
    </location>
</feature>
<keyword evidence="9 13" id="KW-1133">Transmembrane helix</keyword>
<protein>
    <submittedName>
        <fullName evidence="14">Potassium uptake protein TrkH</fullName>
    </submittedName>
</protein>
<keyword evidence="3" id="KW-0813">Transport</keyword>
<dbReference type="GO" id="GO:0046872">
    <property type="term" value="F:metal ion binding"/>
    <property type="evidence" value="ECO:0007669"/>
    <property type="project" value="UniProtKB-KW"/>
</dbReference>
<evidence type="ECO:0000313" key="15">
    <source>
        <dbReference type="Proteomes" id="UP000255523"/>
    </source>
</evidence>
<dbReference type="PANTHER" id="PTHR32024:SF2">
    <property type="entry name" value="TRK SYSTEM POTASSIUM UPTAKE PROTEIN TRKG-RELATED"/>
    <property type="match status" value="1"/>
</dbReference>
<keyword evidence="11 13" id="KW-0472">Membrane</keyword>
<keyword evidence="15" id="KW-1185">Reference proteome</keyword>
<dbReference type="Pfam" id="PF02386">
    <property type="entry name" value="TrkH"/>
    <property type="match status" value="1"/>
</dbReference>
<dbReference type="Proteomes" id="UP000255523">
    <property type="component" value="Unassembled WGS sequence"/>
</dbReference>
<name>A0A380LKS9_9FIRM</name>
<evidence type="ECO:0000256" key="4">
    <source>
        <dbReference type="ARBA" id="ARBA00022475"/>
    </source>
</evidence>
<evidence type="ECO:0000256" key="13">
    <source>
        <dbReference type="SAM" id="Phobius"/>
    </source>
</evidence>
<reference evidence="14 15" key="1">
    <citation type="submission" date="2018-06" db="EMBL/GenBank/DDBJ databases">
        <authorList>
            <consortium name="Pathogen Informatics"/>
            <person name="Doyle S."/>
        </authorList>
    </citation>
    <scope>NUCLEOTIDE SEQUENCE [LARGE SCALE GENOMIC DNA]</scope>
    <source>
        <strain evidence="14 15">NCTC11087</strain>
    </source>
</reference>
<feature type="binding site" evidence="12">
    <location>
        <position position="120"/>
    </location>
    <ligand>
        <name>K(+)</name>
        <dbReference type="ChEBI" id="CHEBI:29103"/>
    </ligand>
</feature>
<dbReference type="AlphaFoldDB" id="A0A380LKS9"/>
<feature type="transmembrane region" description="Helical" evidence="13">
    <location>
        <begin position="21"/>
        <end position="41"/>
    </location>
</feature>
<feature type="transmembrane region" description="Helical" evidence="13">
    <location>
        <begin position="308"/>
        <end position="327"/>
    </location>
</feature>
<keyword evidence="10" id="KW-0406">Ion transport</keyword>
<evidence type="ECO:0000256" key="5">
    <source>
        <dbReference type="ARBA" id="ARBA00022519"/>
    </source>
</evidence>
<dbReference type="RefSeq" id="WP_022789520.1">
    <property type="nucleotide sequence ID" value="NZ_UHFX01000003.1"/>
</dbReference>
<evidence type="ECO:0000256" key="12">
    <source>
        <dbReference type="PIRSR" id="PIRSR006247-1"/>
    </source>
</evidence>
<dbReference type="GO" id="GO:0015379">
    <property type="term" value="F:potassium:chloride symporter activity"/>
    <property type="evidence" value="ECO:0007669"/>
    <property type="project" value="InterPro"/>
</dbReference>
<evidence type="ECO:0000256" key="11">
    <source>
        <dbReference type="ARBA" id="ARBA00023136"/>
    </source>
</evidence>
<dbReference type="InterPro" id="IPR004772">
    <property type="entry name" value="TrkH"/>
</dbReference>
<keyword evidence="7 13" id="KW-0812">Transmembrane</keyword>
<evidence type="ECO:0000256" key="1">
    <source>
        <dbReference type="ARBA" id="ARBA00004429"/>
    </source>
</evidence>
<evidence type="ECO:0000256" key="6">
    <source>
        <dbReference type="ARBA" id="ARBA00022538"/>
    </source>
</evidence>
<accession>A0A380LKS9</accession>
<dbReference type="GO" id="GO:0005886">
    <property type="term" value="C:plasma membrane"/>
    <property type="evidence" value="ECO:0007669"/>
    <property type="project" value="UniProtKB-SubCell"/>
</dbReference>
<feature type="binding site" evidence="12">
    <location>
        <position position="439"/>
    </location>
    <ligand>
        <name>K(+)</name>
        <dbReference type="ChEBI" id="CHEBI:29103"/>
    </ligand>
</feature>
<feature type="transmembrane region" description="Helical" evidence="13">
    <location>
        <begin position="280"/>
        <end position="302"/>
    </location>
</feature>
<feature type="transmembrane region" description="Helical" evidence="13">
    <location>
        <begin position="47"/>
        <end position="66"/>
    </location>
</feature>
<feature type="binding site" evidence="12">
    <location>
        <position position="228"/>
    </location>
    <ligand>
        <name>K(+)</name>
        <dbReference type="ChEBI" id="CHEBI:29103"/>
    </ligand>
</feature>
<dbReference type="PIRSF" id="PIRSF006247">
    <property type="entry name" value="TrkH"/>
    <property type="match status" value="1"/>
</dbReference>
<feature type="transmembrane region" description="Helical" evidence="13">
    <location>
        <begin position="339"/>
        <end position="358"/>
    </location>
</feature>